<gene>
    <name evidence="2" type="ORF">DAMNIGENAA_09120</name>
</gene>
<dbReference type="Pfam" id="PF01927">
    <property type="entry name" value="Mut7-C"/>
    <property type="match status" value="1"/>
</dbReference>
<dbReference type="AlphaFoldDB" id="A0A9W6CVU0"/>
<dbReference type="RefSeq" id="WP_281792481.1">
    <property type="nucleotide sequence ID" value="NZ_BSDR01000001.1"/>
</dbReference>
<dbReference type="PANTHER" id="PTHR39081">
    <property type="entry name" value="MUT7-C DOMAIN-CONTAINING PROTEIN"/>
    <property type="match status" value="1"/>
</dbReference>
<evidence type="ECO:0000313" key="2">
    <source>
        <dbReference type="EMBL" id="GLI33479.1"/>
    </source>
</evidence>
<accession>A0A9W6CVU0</accession>
<name>A0A9W6CVU0_9BACT</name>
<dbReference type="PANTHER" id="PTHR39081:SF1">
    <property type="entry name" value="MUT7-C RNASE DOMAIN-CONTAINING PROTEIN"/>
    <property type="match status" value="1"/>
</dbReference>
<evidence type="ECO:0000259" key="1">
    <source>
        <dbReference type="Pfam" id="PF01927"/>
    </source>
</evidence>
<evidence type="ECO:0000313" key="3">
    <source>
        <dbReference type="Proteomes" id="UP001144372"/>
    </source>
</evidence>
<reference evidence="2" key="1">
    <citation type="submission" date="2022-12" db="EMBL/GenBank/DDBJ databases">
        <title>Reference genome sequencing for broad-spectrum identification of bacterial and archaeal isolates by mass spectrometry.</title>
        <authorList>
            <person name="Sekiguchi Y."/>
            <person name="Tourlousse D.M."/>
        </authorList>
    </citation>
    <scope>NUCLEOTIDE SEQUENCE</scope>
    <source>
        <strain evidence="2">ASRB1</strain>
    </source>
</reference>
<dbReference type="InterPro" id="IPR002782">
    <property type="entry name" value="Mut7-C_RNAse_dom"/>
</dbReference>
<dbReference type="EMBL" id="BSDR01000001">
    <property type="protein sequence ID" value="GLI33479.1"/>
    <property type="molecule type" value="Genomic_DNA"/>
</dbReference>
<sequence>MTKYESHEKRFVVDAMLGKLAKWLRILGFDTRYERLDRPQQLEHYRKEGFYIITRKQRWMHQDHVYFLSSNDSMDQLKEVIAQIPIAFQEVRLLHRCIVCNHELERLPRDLAFGQVPDYIFETNILFFQCTKCSKVYWPGSHPKRMMERLQERLGWKSFER</sequence>
<protein>
    <recommendedName>
        <fullName evidence="1">Mut7-C RNAse domain-containing protein</fullName>
    </recommendedName>
</protein>
<dbReference type="Proteomes" id="UP001144372">
    <property type="component" value="Unassembled WGS sequence"/>
</dbReference>
<proteinExistence type="predicted"/>
<feature type="domain" description="Mut7-C RNAse" evidence="1">
    <location>
        <begin position="9"/>
        <end position="149"/>
    </location>
</feature>
<comment type="caution">
    <text evidence="2">The sequence shown here is derived from an EMBL/GenBank/DDBJ whole genome shotgun (WGS) entry which is preliminary data.</text>
</comment>
<organism evidence="2 3">
    <name type="scientific">Desulforhabdus amnigena</name>
    <dbReference type="NCBI Taxonomy" id="40218"/>
    <lineage>
        <taxon>Bacteria</taxon>
        <taxon>Pseudomonadati</taxon>
        <taxon>Thermodesulfobacteriota</taxon>
        <taxon>Syntrophobacteria</taxon>
        <taxon>Syntrophobacterales</taxon>
        <taxon>Syntrophobacteraceae</taxon>
        <taxon>Desulforhabdus</taxon>
    </lineage>
</organism>
<keyword evidence="3" id="KW-1185">Reference proteome</keyword>